<evidence type="ECO:0000313" key="4">
    <source>
        <dbReference type="Proteomes" id="UP001527202"/>
    </source>
</evidence>
<dbReference type="GeneID" id="95377405"/>
<organism evidence="2 3">
    <name type="scientific">Paenibacillus chitinolyticus</name>
    <dbReference type="NCBI Taxonomy" id="79263"/>
    <lineage>
        <taxon>Bacteria</taxon>
        <taxon>Bacillati</taxon>
        <taxon>Bacillota</taxon>
        <taxon>Bacilli</taxon>
        <taxon>Bacillales</taxon>
        <taxon>Paenibacillaceae</taxon>
        <taxon>Paenibacillus</taxon>
    </lineage>
</organism>
<keyword evidence="4" id="KW-1185">Reference proteome</keyword>
<evidence type="ECO:0000313" key="1">
    <source>
        <dbReference type="EMBL" id="MCY9599692.1"/>
    </source>
</evidence>
<dbReference type="OrthoDB" id="2659489at2"/>
<dbReference type="KEGG" id="pchi:PC41400_21675"/>
<protein>
    <submittedName>
        <fullName evidence="2">Uncharacterized protein</fullName>
    </submittedName>
</protein>
<gene>
    <name evidence="1" type="ORF">M5X16_28505</name>
    <name evidence="2" type="ORF">PC41400_21675</name>
</gene>
<evidence type="ECO:0000313" key="3">
    <source>
        <dbReference type="Proteomes" id="UP000288943"/>
    </source>
</evidence>
<dbReference type="EMBL" id="CP026520">
    <property type="protein sequence ID" value="QAV20132.1"/>
    <property type="molecule type" value="Genomic_DNA"/>
</dbReference>
<reference evidence="1 4" key="2">
    <citation type="submission" date="2022-05" db="EMBL/GenBank/DDBJ databases">
        <title>Genome Sequencing of Bee-Associated Microbes.</title>
        <authorList>
            <person name="Dunlap C."/>
        </authorList>
    </citation>
    <scope>NUCLEOTIDE SEQUENCE [LARGE SCALE GENOMIC DNA]</scope>
    <source>
        <strain evidence="1 4">NRRL B-23120</strain>
    </source>
</reference>
<reference evidence="2 3" key="1">
    <citation type="submission" date="2018-01" db="EMBL/GenBank/DDBJ databases">
        <title>The whole genome sequencing and assembly of Paenibacillus chitinolyticus KCCM 41400 strain.</title>
        <authorList>
            <person name="Kim J.-Y."/>
            <person name="Park M.-K."/>
            <person name="Lee Y.-J."/>
            <person name="Yi H."/>
            <person name="Bahn Y.-S."/>
            <person name="Kim J.F."/>
            <person name="Lee D.-W."/>
        </authorList>
    </citation>
    <scope>NUCLEOTIDE SEQUENCE [LARGE SCALE GENOMIC DNA]</scope>
    <source>
        <strain evidence="2 3">KCCM 41400</strain>
    </source>
</reference>
<evidence type="ECO:0000313" key="2">
    <source>
        <dbReference type="EMBL" id="QAV20132.1"/>
    </source>
</evidence>
<dbReference type="AlphaFoldDB" id="A0A410X0Z1"/>
<dbReference type="EMBL" id="JAMDMJ010000054">
    <property type="protein sequence ID" value="MCY9599692.1"/>
    <property type="molecule type" value="Genomic_DNA"/>
</dbReference>
<sequence length="206" mass="24394">MKKATKRFRKKYLSRAAKSITTGKISRFHILRAKNEINLMFDRGYLNVFRPWWYDQSDRWNELDFRVEYKKHALATAAEIENKTRINLKKLQEDYDRLPKHPPRIRKYREPKPQPIRKLKNPEEFKIIVLENGVKKVLSVIGEKVFVVRGYDFFIRHDGTFWVVSDVKTGAAVSKSVGYKDAVAVAKKRIEENFDQYLKILEKFAG</sequence>
<accession>A0A410X0Z1</accession>
<dbReference type="Proteomes" id="UP001527202">
    <property type="component" value="Unassembled WGS sequence"/>
</dbReference>
<proteinExistence type="predicted"/>
<dbReference type="Proteomes" id="UP000288943">
    <property type="component" value="Chromosome"/>
</dbReference>
<dbReference type="RefSeq" id="WP_042232907.1">
    <property type="nucleotide sequence ID" value="NZ_CP026520.1"/>
</dbReference>
<name>A0A410X0Z1_9BACL</name>